<feature type="compositionally biased region" description="Basic and acidic residues" evidence="8">
    <location>
        <begin position="72"/>
        <end position="85"/>
    </location>
</feature>
<proteinExistence type="inferred from homology"/>
<evidence type="ECO:0000256" key="1">
    <source>
        <dbReference type="ARBA" id="ARBA00004752"/>
    </source>
</evidence>
<feature type="compositionally biased region" description="Low complexity" evidence="8">
    <location>
        <begin position="375"/>
        <end position="386"/>
    </location>
</feature>
<evidence type="ECO:0000256" key="4">
    <source>
        <dbReference type="ARBA" id="ARBA00022960"/>
    </source>
</evidence>
<feature type="region of interest" description="Disordered" evidence="8">
    <location>
        <begin position="223"/>
        <end position="262"/>
    </location>
</feature>
<evidence type="ECO:0000256" key="5">
    <source>
        <dbReference type="ARBA" id="ARBA00022984"/>
    </source>
</evidence>
<dbReference type="GO" id="GO:0016740">
    <property type="term" value="F:transferase activity"/>
    <property type="evidence" value="ECO:0007669"/>
    <property type="project" value="UniProtKB-KW"/>
</dbReference>
<dbReference type="GO" id="GO:0018104">
    <property type="term" value="P:peptidoglycan-protein cross-linking"/>
    <property type="evidence" value="ECO:0007669"/>
    <property type="project" value="TreeGrafter"/>
</dbReference>
<keyword evidence="6 7" id="KW-0961">Cell wall biogenesis/degradation</keyword>
<dbReference type="KEGG" id="bcou:IC761_20525"/>
<feature type="compositionally biased region" description="Low complexity" evidence="8">
    <location>
        <begin position="320"/>
        <end position="334"/>
    </location>
</feature>
<dbReference type="FunFam" id="2.40.440.10:FF:000006">
    <property type="entry name" value="L,D-transpeptidase catalytic domain"/>
    <property type="match status" value="1"/>
</dbReference>
<dbReference type="PIRSF" id="PIRSF029342">
    <property type="entry name" value="UCP029342_ErfK/YbiS/YcfS/YnhG"/>
    <property type="match status" value="1"/>
</dbReference>
<reference evidence="10 11" key="1">
    <citation type="submission" date="2020-09" db="EMBL/GenBank/DDBJ databases">
        <title>Complete genomes of bradyrhizobia occurring on native shrubby legumes in Australia.</title>
        <authorList>
            <person name="Lafay B."/>
        </authorList>
    </citation>
    <scope>NUCLEOTIDE SEQUENCE [LARGE SCALE GENOMIC DNA]</scope>
    <source>
        <strain evidence="10 11">BDV5040</strain>
    </source>
</reference>
<feature type="compositionally biased region" description="Basic and acidic residues" evidence="8">
    <location>
        <begin position="335"/>
        <end position="374"/>
    </location>
</feature>
<dbReference type="PANTHER" id="PTHR30582:SF2">
    <property type="entry name" value="L,D-TRANSPEPTIDASE YCIB-RELATED"/>
    <property type="match status" value="1"/>
</dbReference>
<keyword evidence="5 7" id="KW-0573">Peptidoglycan synthesis</keyword>
<evidence type="ECO:0000313" key="11">
    <source>
        <dbReference type="Proteomes" id="UP000594621"/>
    </source>
</evidence>
<dbReference type="GO" id="GO:0005576">
    <property type="term" value="C:extracellular region"/>
    <property type="evidence" value="ECO:0007669"/>
    <property type="project" value="TreeGrafter"/>
</dbReference>
<dbReference type="SUPFAM" id="SSF141523">
    <property type="entry name" value="L,D-transpeptidase catalytic domain-like"/>
    <property type="match status" value="1"/>
</dbReference>
<dbReference type="UniPathway" id="UPA00219"/>
<evidence type="ECO:0000256" key="8">
    <source>
        <dbReference type="SAM" id="MobiDB-lite"/>
    </source>
</evidence>
<evidence type="ECO:0000313" key="10">
    <source>
        <dbReference type="EMBL" id="QPF88905.1"/>
    </source>
</evidence>
<keyword evidence="3" id="KW-0808">Transferase</keyword>
<dbReference type="InterPro" id="IPR050979">
    <property type="entry name" value="LD-transpeptidase"/>
</dbReference>
<evidence type="ECO:0000259" key="9">
    <source>
        <dbReference type="PROSITE" id="PS52029"/>
    </source>
</evidence>
<evidence type="ECO:0000256" key="3">
    <source>
        <dbReference type="ARBA" id="ARBA00022679"/>
    </source>
</evidence>
<evidence type="ECO:0000256" key="6">
    <source>
        <dbReference type="ARBA" id="ARBA00023316"/>
    </source>
</evidence>
<protein>
    <submittedName>
        <fullName evidence="10">L,D-transpeptidase family protein</fullName>
    </submittedName>
</protein>
<dbReference type="PANTHER" id="PTHR30582">
    <property type="entry name" value="L,D-TRANSPEPTIDASE"/>
    <property type="match status" value="1"/>
</dbReference>
<dbReference type="InterPro" id="IPR038063">
    <property type="entry name" value="Transpep_catalytic_dom"/>
</dbReference>
<dbReference type="NCBIfam" id="NF004785">
    <property type="entry name" value="PRK06132.1-2"/>
    <property type="match status" value="1"/>
</dbReference>
<dbReference type="Pfam" id="PF03734">
    <property type="entry name" value="YkuD"/>
    <property type="match status" value="1"/>
</dbReference>
<dbReference type="CDD" id="cd16913">
    <property type="entry name" value="YkuD_like"/>
    <property type="match status" value="1"/>
</dbReference>
<evidence type="ECO:0000256" key="7">
    <source>
        <dbReference type="PROSITE-ProRule" id="PRU01373"/>
    </source>
</evidence>
<dbReference type="InterPro" id="IPR016915">
    <property type="entry name" value="UCP029342"/>
</dbReference>
<comment type="similarity">
    <text evidence="2">Belongs to the YkuD family.</text>
</comment>
<dbReference type="RefSeq" id="WP_195798453.1">
    <property type="nucleotide sequence ID" value="NZ_CP061379.1"/>
</dbReference>
<feature type="compositionally biased region" description="Basic and acidic residues" evidence="8">
    <location>
        <begin position="236"/>
        <end position="260"/>
    </location>
</feature>
<dbReference type="Proteomes" id="UP000594621">
    <property type="component" value="Chromosome"/>
</dbReference>
<dbReference type="GO" id="GO:0071555">
    <property type="term" value="P:cell wall organization"/>
    <property type="evidence" value="ECO:0007669"/>
    <property type="project" value="UniProtKB-UniRule"/>
</dbReference>
<accession>A0A7S9GWK6</accession>
<organism evidence="10 11">
    <name type="scientific">Bradyrhizobium commune</name>
    <dbReference type="NCBI Taxonomy" id="83627"/>
    <lineage>
        <taxon>Bacteria</taxon>
        <taxon>Pseudomonadati</taxon>
        <taxon>Pseudomonadota</taxon>
        <taxon>Alphaproteobacteria</taxon>
        <taxon>Hyphomicrobiales</taxon>
        <taxon>Nitrobacteraceae</taxon>
        <taxon>Bradyrhizobium</taxon>
    </lineage>
</organism>
<dbReference type="AlphaFoldDB" id="A0A7S9GWK6"/>
<keyword evidence="4 7" id="KW-0133">Cell shape</keyword>
<feature type="region of interest" description="Disordered" evidence="8">
    <location>
        <begin position="281"/>
        <end position="407"/>
    </location>
</feature>
<feature type="domain" description="L,D-TPase catalytic" evidence="9">
    <location>
        <begin position="92"/>
        <end position="201"/>
    </location>
</feature>
<dbReference type="EMBL" id="CP061379">
    <property type="protein sequence ID" value="QPF88905.1"/>
    <property type="molecule type" value="Genomic_DNA"/>
</dbReference>
<feature type="compositionally biased region" description="Basic and acidic residues" evidence="8">
    <location>
        <begin position="291"/>
        <end position="318"/>
    </location>
</feature>
<feature type="active site" description="Nucleophile" evidence="7">
    <location>
        <position position="177"/>
    </location>
</feature>
<gene>
    <name evidence="10" type="ORF">IC761_20525</name>
</gene>
<keyword evidence="11" id="KW-1185">Reference proteome</keyword>
<dbReference type="GO" id="GO:0008360">
    <property type="term" value="P:regulation of cell shape"/>
    <property type="evidence" value="ECO:0007669"/>
    <property type="project" value="UniProtKB-UniRule"/>
</dbReference>
<dbReference type="GO" id="GO:0071972">
    <property type="term" value="F:peptidoglycan L,D-transpeptidase activity"/>
    <property type="evidence" value="ECO:0007669"/>
    <property type="project" value="TreeGrafter"/>
</dbReference>
<sequence>MNSVNGSRFSAAPVRLWQFAILTAAGAIGATGQAEAAFYYSADYSDGSYYYRQDRHPDLSRVKPQKRGTAAARKDKDAVAEKETGAKPQGPLVIVVSIERQKVTIYDSNGVFAEAPVSTGMKGHSTPMGVFSVIQKHKFHHSNIYSGAPMPYMQRITWSGVAMHAGVLPGYPASHGCIRMPMAFAVKMWNWTKMGARVLVTPGEITPHSFSHPMLASLRVPPQPAASLEPTTTVGDKADKGAPDTTKVTEAKPVETKSFENKTASADGVLELRSTVGHTVMSDVTTGNAPVRDEAAADPATKNESKTAEASEPAKDEAASTEAKPSEAAEAPKATTDEKPADKVEAAKSEPEKTEPAKAEPTKAEAAESAKKPEAPVTAAAPTAPVDAKKDQTRVADPAPAAKPDLPKRTGQIAVFISRKDSKLYVRQNFSPLFEVPVTIAASDRPLGTHVFTAEVDKTDSNALHWSVISLPVTARAAAREDDNRVTRRQRGAAVIAVAAKPVVMPDSPAEALDRISIPADTMAKINEMLTTGGSVIVSDQGINQGETGEGTDFIVRLY</sequence>
<evidence type="ECO:0000256" key="2">
    <source>
        <dbReference type="ARBA" id="ARBA00005992"/>
    </source>
</evidence>
<name>A0A7S9GWK6_9BRAD</name>
<dbReference type="Gene3D" id="2.40.440.10">
    <property type="entry name" value="L,D-transpeptidase catalytic domain-like"/>
    <property type="match status" value="1"/>
</dbReference>
<feature type="region of interest" description="Disordered" evidence="8">
    <location>
        <begin position="55"/>
        <end position="85"/>
    </location>
</feature>
<comment type="pathway">
    <text evidence="1 7">Cell wall biogenesis; peptidoglycan biosynthesis.</text>
</comment>
<feature type="active site" description="Proton donor/acceptor" evidence="7">
    <location>
        <position position="164"/>
    </location>
</feature>
<dbReference type="InterPro" id="IPR005490">
    <property type="entry name" value="LD_TPept_cat_dom"/>
</dbReference>
<dbReference type="PROSITE" id="PS52029">
    <property type="entry name" value="LD_TPASE"/>
    <property type="match status" value="1"/>
</dbReference>